<accession>A0ABT0IMF4</accession>
<sequence>MTTPSPAKGEAMPKPTHEQVADAMRGLENDIRELMLMADIAVNAWDNIGPPKTVNDNCFQYQCTRLERDCFDFLISNVAERASVLRVRFEAAIDGGTSL</sequence>
<keyword evidence="2" id="KW-1185">Reference proteome</keyword>
<dbReference type="RefSeq" id="WP_248681867.1">
    <property type="nucleotide sequence ID" value="NZ_JALPRY010000004.1"/>
</dbReference>
<proteinExistence type="predicted"/>
<evidence type="ECO:0000313" key="2">
    <source>
        <dbReference type="Proteomes" id="UP001202827"/>
    </source>
</evidence>
<reference evidence="1 2" key="1">
    <citation type="submission" date="2022-04" db="EMBL/GenBank/DDBJ databases">
        <title>Rhizobium coralii sp. nov., isolated from coral Turbinaria peltata.</title>
        <authorList>
            <person name="Sun H."/>
        </authorList>
    </citation>
    <scope>NUCLEOTIDE SEQUENCE [LARGE SCALE GENOMIC DNA]</scope>
    <source>
        <strain evidence="1 2">NTR19</strain>
    </source>
</reference>
<protein>
    <submittedName>
        <fullName evidence="1">Uncharacterized protein</fullName>
    </submittedName>
</protein>
<evidence type="ECO:0000313" key="1">
    <source>
        <dbReference type="EMBL" id="MCK8779057.1"/>
    </source>
</evidence>
<name>A0ABT0IMF4_9HYPH</name>
<gene>
    <name evidence="1" type="ORF">M0654_03565</name>
</gene>
<dbReference type="Proteomes" id="UP001202827">
    <property type="component" value="Unassembled WGS sequence"/>
</dbReference>
<dbReference type="EMBL" id="JALPRY010000004">
    <property type="protein sequence ID" value="MCK8779057.1"/>
    <property type="molecule type" value="Genomic_DNA"/>
</dbReference>
<comment type="caution">
    <text evidence="1">The sequence shown here is derived from an EMBL/GenBank/DDBJ whole genome shotgun (WGS) entry which is preliminary data.</text>
</comment>
<organism evidence="1 2">
    <name type="scientific">Neorhizobium turbinariae</name>
    <dbReference type="NCBI Taxonomy" id="2937795"/>
    <lineage>
        <taxon>Bacteria</taxon>
        <taxon>Pseudomonadati</taxon>
        <taxon>Pseudomonadota</taxon>
        <taxon>Alphaproteobacteria</taxon>
        <taxon>Hyphomicrobiales</taxon>
        <taxon>Rhizobiaceae</taxon>
        <taxon>Rhizobium/Agrobacterium group</taxon>
        <taxon>Neorhizobium</taxon>
    </lineage>
</organism>